<reference evidence="1 2" key="1">
    <citation type="submission" date="2023-02" db="EMBL/GenBank/DDBJ databases">
        <title>LHISI_Scaffold_Assembly.</title>
        <authorList>
            <person name="Stuart O.P."/>
            <person name="Cleave R."/>
            <person name="Magrath M.J.L."/>
            <person name="Mikheyev A.S."/>
        </authorList>
    </citation>
    <scope>NUCLEOTIDE SEQUENCE [LARGE SCALE GENOMIC DNA]</scope>
    <source>
        <strain evidence="1">Daus_M_001</strain>
        <tissue evidence="1">Leg muscle</tissue>
    </source>
</reference>
<keyword evidence="2" id="KW-1185">Reference proteome</keyword>
<dbReference type="Proteomes" id="UP001159363">
    <property type="component" value="Chromosome 3"/>
</dbReference>
<organism evidence="1 2">
    <name type="scientific">Dryococelus australis</name>
    <dbReference type="NCBI Taxonomy" id="614101"/>
    <lineage>
        <taxon>Eukaryota</taxon>
        <taxon>Metazoa</taxon>
        <taxon>Ecdysozoa</taxon>
        <taxon>Arthropoda</taxon>
        <taxon>Hexapoda</taxon>
        <taxon>Insecta</taxon>
        <taxon>Pterygota</taxon>
        <taxon>Neoptera</taxon>
        <taxon>Polyneoptera</taxon>
        <taxon>Phasmatodea</taxon>
        <taxon>Verophasmatodea</taxon>
        <taxon>Anareolatae</taxon>
        <taxon>Phasmatidae</taxon>
        <taxon>Eurycanthinae</taxon>
        <taxon>Dryococelus</taxon>
    </lineage>
</organism>
<sequence>MRFDIQYASTHKVLMGGGGEGARLLAYRLGELDSILGGFARGFTHVGIFPLVGGFLGGIPLPPSLHHGSAPHSPHFTHIGSQDLDVKSHSNLFTPLHGPNHLCIETKHEYPEKTSRQLESPPRSSERVSEEIWAALDIEVLRADEGGASRNERAGETVDTRENPPGFLGYLPFQRESNPVSFDGRHVVWPLRHRCPASFDTWGNSGRLPTRTTANEQIAETQKCTGAAVTERLDCSPPKKANPVSIPGWWKSCRTMPIWSVGFLGDFPFPPALAFRCCSVLTSFQLSSALKISLLRAAQISQLDSTRKFTG</sequence>
<name>A0ABQ9HVE9_9NEOP</name>
<protein>
    <submittedName>
        <fullName evidence="1">Uncharacterized protein</fullName>
    </submittedName>
</protein>
<dbReference type="EMBL" id="JARBHB010000003">
    <property type="protein sequence ID" value="KAJ8888364.1"/>
    <property type="molecule type" value="Genomic_DNA"/>
</dbReference>
<accession>A0ABQ9HVE9</accession>
<comment type="caution">
    <text evidence="1">The sequence shown here is derived from an EMBL/GenBank/DDBJ whole genome shotgun (WGS) entry which is preliminary data.</text>
</comment>
<evidence type="ECO:0000313" key="2">
    <source>
        <dbReference type="Proteomes" id="UP001159363"/>
    </source>
</evidence>
<gene>
    <name evidence="1" type="ORF">PR048_007854</name>
</gene>
<evidence type="ECO:0000313" key="1">
    <source>
        <dbReference type="EMBL" id="KAJ8888364.1"/>
    </source>
</evidence>
<proteinExistence type="predicted"/>